<gene>
    <name evidence="2" type="ORF">C7C46_02415</name>
</gene>
<dbReference type="RefSeq" id="WP_110665097.1">
    <property type="nucleotide sequence ID" value="NZ_PYBW01000010.1"/>
</dbReference>
<evidence type="ECO:0000256" key="1">
    <source>
        <dbReference type="SAM" id="Phobius"/>
    </source>
</evidence>
<evidence type="ECO:0000313" key="2">
    <source>
        <dbReference type="EMBL" id="PYC87912.1"/>
    </source>
</evidence>
<keyword evidence="1" id="KW-0472">Membrane</keyword>
<organism evidence="2 3">
    <name type="scientific">Streptomyces tateyamensis</name>
    <dbReference type="NCBI Taxonomy" id="565073"/>
    <lineage>
        <taxon>Bacteria</taxon>
        <taxon>Bacillati</taxon>
        <taxon>Actinomycetota</taxon>
        <taxon>Actinomycetes</taxon>
        <taxon>Kitasatosporales</taxon>
        <taxon>Streptomycetaceae</taxon>
        <taxon>Streptomyces</taxon>
    </lineage>
</organism>
<dbReference type="OrthoDB" id="4245881at2"/>
<dbReference type="EMBL" id="PYBW01000010">
    <property type="protein sequence ID" value="PYC87912.1"/>
    <property type="molecule type" value="Genomic_DNA"/>
</dbReference>
<accession>A0A2V4NMW2</accession>
<keyword evidence="1" id="KW-1133">Transmembrane helix</keyword>
<keyword evidence="3" id="KW-1185">Reference proteome</keyword>
<proteinExistence type="predicted"/>
<feature type="transmembrane region" description="Helical" evidence="1">
    <location>
        <begin position="70"/>
        <end position="91"/>
    </location>
</feature>
<sequence length="97" mass="10291">MLAEVARQGSVSDYLRTGLLTLAIAVLLFWMGQLRRRTGRKPPWVFTPAERTDLLGSAGQQLGPTRVDKAGGGALIGVGCFFVLGTVIMFGEALAGL</sequence>
<comment type="caution">
    <text evidence="2">The sequence shown here is derived from an EMBL/GenBank/DDBJ whole genome shotgun (WGS) entry which is preliminary data.</text>
</comment>
<dbReference type="AlphaFoldDB" id="A0A2V4NMW2"/>
<feature type="transmembrane region" description="Helical" evidence="1">
    <location>
        <begin position="14"/>
        <end position="32"/>
    </location>
</feature>
<keyword evidence="1" id="KW-0812">Transmembrane</keyword>
<reference evidence="2 3" key="1">
    <citation type="submission" date="2018-03" db="EMBL/GenBank/DDBJ databases">
        <title>Bioinformatic expansion and discovery of thiopeptide antibiotics.</title>
        <authorList>
            <person name="Schwalen C.J."/>
            <person name="Hudson G.A."/>
            <person name="Mitchell D.A."/>
        </authorList>
    </citation>
    <scope>NUCLEOTIDE SEQUENCE [LARGE SCALE GENOMIC DNA]</scope>
    <source>
        <strain evidence="2 3">ATCC 21389</strain>
    </source>
</reference>
<evidence type="ECO:0000313" key="3">
    <source>
        <dbReference type="Proteomes" id="UP000248039"/>
    </source>
</evidence>
<protein>
    <submittedName>
        <fullName evidence="2">Uncharacterized protein</fullName>
    </submittedName>
</protein>
<dbReference type="Proteomes" id="UP000248039">
    <property type="component" value="Unassembled WGS sequence"/>
</dbReference>
<name>A0A2V4NMW2_9ACTN</name>